<dbReference type="EMBL" id="CP000860">
    <property type="protein sequence ID" value="ACA59851.1"/>
    <property type="molecule type" value="Genomic_DNA"/>
</dbReference>
<dbReference type="SMART" id="SM00344">
    <property type="entry name" value="HTH_ASNC"/>
    <property type="match status" value="1"/>
</dbReference>
<comment type="pathway">
    <text evidence="2">Porphyrin-containing compound metabolism.</text>
</comment>
<feature type="domain" description="Siroheme decarboxylase AsnC-like ligand binding" evidence="6">
    <location>
        <begin position="63"/>
        <end position="143"/>
    </location>
</feature>
<dbReference type="InterPro" id="IPR019888">
    <property type="entry name" value="Tscrpt_reg_AsnC-like"/>
</dbReference>
<comment type="catalytic activity">
    <reaction evidence="5">
        <text>siroheme + 2 H(+) = 12,18-didecarboxysiroheme + 2 CO2</text>
        <dbReference type="Rhea" id="RHEA:19093"/>
        <dbReference type="ChEBI" id="CHEBI:15378"/>
        <dbReference type="ChEBI" id="CHEBI:16526"/>
        <dbReference type="ChEBI" id="CHEBI:60052"/>
        <dbReference type="ChEBI" id="CHEBI:140497"/>
        <dbReference type="EC" id="4.1.1.111"/>
    </reaction>
</comment>
<comment type="similarity">
    <text evidence="3">Belongs to the Ahb/Nir family.</text>
</comment>
<dbReference type="STRING" id="477974.Daud_1342"/>
<protein>
    <recommendedName>
        <fullName evidence="4">siroheme decarboxylase</fullName>
        <ecNumber evidence="4">4.1.1.111</ecNumber>
    </recommendedName>
</protein>
<evidence type="ECO:0000256" key="5">
    <source>
        <dbReference type="ARBA" id="ARBA00048470"/>
    </source>
</evidence>
<dbReference type="OrthoDB" id="9806536at2"/>
<dbReference type="HOGENOM" id="CLU_112007_1_0_9"/>
<evidence type="ECO:0000259" key="7">
    <source>
        <dbReference type="Pfam" id="PF22451"/>
    </source>
</evidence>
<dbReference type="eggNOG" id="COG1522">
    <property type="taxonomic scope" value="Bacteria"/>
</dbReference>
<dbReference type="PANTHER" id="PTHR43413">
    <property type="entry name" value="TRANSCRIPTIONAL REGULATOR, ASNC FAMILY"/>
    <property type="match status" value="1"/>
</dbReference>
<dbReference type="PANTHER" id="PTHR43413:SF1">
    <property type="entry name" value="SIROHEME DECARBOXYLASE NIRL SUBUNIT"/>
    <property type="match status" value="1"/>
</dbReference>
<dbReference type="Pfam" id="PF22451">
    <property type="entry name" value="NirdL-like_HTH"/>
    <property type="match status" value="1"/>
</dbReference>
<sequence>MKLDDTDRRLLELIQQQIPLSIRPYREIAAELGVQEAEVLERLVRLREAKIIRRMGGFFDSRKLGYTGTLCAMRVPGERINGVAAVVNAYPEVSHNYLRDHEYNMWFTVLAPSAEAVQQIINEIKTRAGIDHILSLPAERVFKIKVRFKVPEVTDAE</sequence>
<gene>
    <name evidence="8" type="ordered locus">Daud_1342</name>
</gene>
<dbReference type="SUPFAM" id="SSF46785">
    <property type="entry name" value="Winged helix' DNA-binding domain"/>
    <property type="match status" value="1"/>
</dbReference>
<evidence type="ECO:0000256" key="3">
    <source>
        <dbReference type="ARBA" id="ARBA00023457"/>
    </source>
</evidence>
<evidence type="ECO:0000259" key="6">
    <source>
        <dbReference type="Pfam" id="PF17805"/>
    </source>
</evidence>
<proteinExistence type="inferred from homology"/>
<dbReference type="KEGG" id="dau:Daud_1342"/>
<accession>B1I4L3</accession>
<keyword evidence="9" id="KW-1185">Reference proteome</keyword>
<dbReference type="AlphaFoldDB" id="B1I4L3"/>
<dbReference type="Gene3D" id="1.10.10.10">
    <property type="entry name" value="Winged helix-like DNA-binding domain superfamily/Winged helix DNA-binding domain"/>
    <property type="match status" value="1"/>
</dbReference>
<name>B1I4L3_DESAP</name>
<dbReference type="InterPro" id="IPR053953">
    <property type="entry name" value="NirdL-like_HTH"/>
</dbReference>
<feature type="domain" description="Siroheme decarboxylase NirL-like HTH" evidence="7">
    <location>
        <begin position="7"/>
        <end position="53"/>
    </location>
</feature>
<keyword evidence="1" id="KW-0456">Lyase</keyword>
<evidence type="ECO:0000256" key="1">
    <source>
        <dbReference type="ARBA" id="ARBA00023239"/>
    </source>
</evidence>
<dbReference type="InterPro" id="IPR036388">
    <property type="entry name" value="WH-like_DNA-bd_sf"/>
</dbReference>
<evidence type="ECO:0000313" key="8">
    <source>
        <dbReference type="EMBL" id="ACA59851.1"/>
    </source>
</evidence>
<organism evidence="8 9">
    <name type="scientific">Desulforudis audaxviator (strain MP104C)</name>
    <dbReference type="NCBI Taxonomy" id="477974"/>
    <lineage>
        <taxon>Bacteria</taxon>
        <taxon>Bacillati</taxon>
        <taxon>Bacillota</taxon>
        <taxon>Clostridia</taxon>
        <taxon>Thermoanaerobacterales</taxon>
        <taxon>Candidatus Desulforudaceae</taxon>
        <taxon>Candidatus Desulforudis</taxon>
    </lineage>
</organism>
<dbReference type="Pfam" id="PF17805">
    <property type="entry name" value="AsnC_trans_reg2"/>
    <property type="match status" value="1"/>
</dbReference>
<dbReference type="InterPro" id="IPR036390">
    <property type="entry name" value="WH_DNA-bd_sf"/>
</dbReference>
<dbReference type="GO" id="GO:0016829">
    <property type="term" value="F:lyase activity"/>
    <property type="evidence" value="ECO:0007669"/>
    <property type="project" value="UniProtKB-KW"/>
</dbReference>
<dbReference type="Proteomes" id="UP000008544">
    <property type="component" value="Chromosome"/>
</dbReference>
<evidence type="ECO:0000256" key="4">
    <source>
        <dbReference type="ARBA" id="ARBA00023471"/>
    </source>
</evidence>
<dbReference type="InterPro" id="IPR050684">
    <property type="entry name" value="HTH-Siroheme_Decarb"/>
</dbReference>
<evidence type="ECO:0000313" key="9">
    <source>
        <dbReference type="Proteomes" id="UP000008544"/>
    </source>
</evidence>
<dbReference type="Gene3D" id="3.30.70.3460">
    <property type="match status" value="1"/>
</dbReference>
<reference evidence="9" key="1">
    <citation type="submission" date="2007-10" db="EMBL/GenBank/DDBJ databases">
        <title>Complete sequence of chromosome of Desulforudis audaxviator MP104C.</title>
        <authorList>
            <person name="Copeland A."/>
            <person name="Lucas S."/>
            <person name="Lapidus A."/>
            <person name="Barry K."/>
            <person name="Glavina del Rio T."/>
            <person name="Dalin E."/>
            <person name="Tice H."/>
            <person name="Bruce D."/>
            <person name="Pitluck S."/>
            <person name="Lowry S.R."/>
            <person name="Larimer F."/>
            <person name="Land M.L."/>
            <person name="Hauser L."/>
            <person name="Kyrpides N."/>
            <person name="Ivanova N.N."/>
            <person name="Richardson P."/>
        </authorList>
    </citation>
    <scope>NUCLEOTIDE SEQUENCE [LARGE SCALE GENOMIC DNA]</scope>
    <source>
        <strain evidence="9">MP104C</strain>
    </source>
</reference>
<evidence type="ECO:0000256" key="2">
    <source>
        <dbReference type="ARBA" id="ARBA00023444"/>
    </source>
</evidence>
<reference evidence="8 9" key="2">
    <citation type="journal article" date="2008" name="Science">
        <title>Environmental genomics reveals a single-species ecosystem deep within Earth.</title>
        <authorList>
            <person name="Chivian D."/>
            <person name="Brodie E.L."/>
            <person name="Alm E.J."/>
            <person name="Culley D.E."/>
            <person name="Dehal P.S."/>
            <person name="Desantis T.Z."/>
            <person name="Gihring T.M."/>
            <person name="Lapidus A."/>
            <person name="Lin L.H."/>
            <person name="Lowry S.R."/>
            <person name="Moser D.P."/>
            <person name="Richardson P.M."/>
            <person name="Southam G."/>
            <person name="Wanger G."/>
            <person name="Pratt L.M."/>
            <person name="Andersen G.L."/>
            <person name="Hazen T.C."/>
            <person name="Brockman F.J."/>
            <person name="Arkin A.P."/>
            <person name="Onstott T.C."/>
        </authorList>
    </citation>
    <scope>NUCLEOTIDE SEQUENCE [LARGE SCALE GENOMIC DNA]</scope>
    <source>
        <strain evidence="8 9">MP104C</strain>
    </source>
</reference>
<dbReference type="EC" id="4.1.1.111" evidence="4"/>
<dbReference type="RefSeq" id="WP_012302436.1">
    <property type="nucleotide sequence ID" value="NC_010424.1"/>
</dbReference>
<dbReference type="InterPro" id="IPR040523">
    <property type="entry name" value="AsnC_trans_reg2"/>
</dbReference>